<dbReference type="InterPro" id="IPR043429">
    <property type="entry name" value="ArtM/GltK/GlnP/TcyL/YhdX-like"/>
</dbReference>
<evidence type="ECO:0000256" key="5">
    <source>
        <dbReference type="ARBA" id="ARBA00022970"/>
    </source>
</evidence>
<sequence length="222" mass="25280">MDVFRIDYFLQIIPKILRLFPETIKVAFFSLLLSLVLGLALAVIRQYRIKGLYYLSSIYVSFFRGTPFIGQLFLFYFGFAQISETIRRMSPFTAVIIALSANYCAFMSEDIRAALNSVEKGQYEAGLSIGLRPLAVIRKIILPQAARIAVPGLSNNFINLFKSTAIGFMIGYKDMMAVVSMETSRTYRFLEGYSAAMLIYWGIITVLSFIQKRVEDKLNQIY</sequence>
<comment type="caution">
    <text evidence="10">The sequence shown here is derived from an EMBL/GenBank/DDBJ whole genome shotgun (WGS) entry which is preliminary data.</text>
</comment>
<dbReference type="InterPro" id="IPR035906">
    <property type="entry name" value="MetI-like_sf"/>
</dbReference>
<dbReference type="InterPro" id="IPR010065">
    <property type="entry name" value="AA_ABC_transptr_permease_3TM"/>
</dbReference>
<evidence type="ECO:0000313" key="11">
    <source>
        <dbReference type="Proteomes" id="UP000462363"/>
    </source>
</evidence>
<feature type="transmembrane region" description="Helical" evidence="8">
    <location>
        <begin position="192"/>
        <end position="210"/>
    </location>
</feature>
<evidence type="ECO:0000313" key="10">
    <source>
        <dbReference type="EMBL" id="MSS41971.1"/>
    </source>
</evidence>
<evidence type="ECO:0000259" key="9">
    <source>
        <dbReference type="PROSITE" id="PS50928"/>
    </source>
</evidence>
<comment type="subcellular location">
    <subcellularLocation>
        <location evidence="1 8">Cell membrane</location>
        <topology evidence="1 8">Multi-pass membrane protein</topology>
    </subcellularLocation>
</comment>
<evidence type="ECO:0000256" key="7">
    <source>
        <dbReference type="ARBA" id="ARBA00023136"/>
    </source>
</evidence>
<dbReference type="Gene3D" id="1.10.3720.10">
    <property type="entry name" value="MetI-like"/>
    <property type="match status" value="1"/>
</dbReference>
<keyword evidence="6 8" id="KW-1133">Transmembrane helix</keyword>
<dbReference type="CDD" id="cd06261">
    <property type="entry name" value="TM_PBP2"/>
    <property type="match status" value="1"/>
</dbReference>
<dbReference type="PROSITE" id="PS50928">
    <property type="entry name" value="ABC_TM1"/>
    <property type="match status" value="1"/>
</dbReference>
<dbReference type="EMBL" id="VUMB01000065">
    <property type="protein sequence ID" value="MSS41971.1"/>
    <property type="molecule type" value="Genomic_DNA"/>
</dbReference>
<dbReference type="Proteomes" id="UP000462363">
    <property type="component" value="Unassembled WGS sequence"/>
</dbReference>
<gene>
    <name evidence="10" type="ORF">FYJ37_17100</name>
</gene>
<feature type="transmembrane region" description="Helical" evidence="8">
    <location>
        <begin position="26"/>
        <end position="44"/>
    </location>
</feature>
<evidence type="ECO:0000256" key="3">
    <source>
        <dbReference type="ARBA" id="ARBA00022475"/>
    </source>
</evidence>
<dbReference type="PANTHER" id="PTHR30614:SF0">
    <property type="entry name" value="L-CYSTINE TRANSPORT SYSTEM PERMEASE PROTEIN TCYL"/>
    <property type="match status" value="1"/>
</dbReference>
<keyword evidence="7 8" id="KW-0472">Membrane</keyword>
<keyword evidence="5" id="KW-0029">Amino-acid transport</keyword>
<accession>A0A844FDB8</accession>
<comment type="similarity">
    <text evidence="8">Belongs to the binding-protein-dependent transport system permease family.</text>
</comment>
<dbReference type="InterPro" id="IPR000515">
    <property type="entry name" value="MetI-like"/>
</dbReference>
<reference evidence="10 11" key="1">
    <citation type="submission" date="2019-08" db="EMBL/GenBank/DDBJ databases">
        <title>In-depth cultivation of the pig gut microbiome towards novel bacterial diversity and tailored functional studies.</title>
        <authorList>
            <person name="Wylensek D."/>
            <person name="Hitch T.C.A."/>
            <person name="Clavel T."/>
        </authorList>
    </citation>
    <scope>NUCLEOTIDE SEQUENCE [LARGE SCALE GENOMIC DNA]</scope>
    <source>
        <strain evidence="10 11">BL-389-WT-3D</strain>
    </source>
</reference>
<feature type="domain" description="ABC transmembrane type-1" evidence="9">
    <location>
        <begin position="20"/>
        <end position="211"/>
    </location>
</feature>
<name>A0A844FDB8_CLOSV</name>
<dbReference type="NCBIfam" id="TIGR01726">
    <property type="entry name" value="HEQRo_perm_3TM"/>
    <property type="match status" value="1"/>
</dbReference>
<protein>
    <submittedName>
        <fullName evidence="10">Amino acid ABC transporter permease</fullName>
    </submittedName>
</protein>
<keyword evidence="2 8" id="KW-0813">Transport</keyword>
<keyword evidence="3" id="KW-1003">Cell membrane</keyword>
<dbReference type="RefSeq" id="WP_009247785.1">
    <property type="nucleotide sequence ID" value="NZ_CAMAAA010000053.1"/>
</dbReference>
<evidence type="ECO:0000256" key="2">
    <source>
        <dbReference type="ARBA" id="ARBA00022448"/>
    </source>
</evidence>
<dbReference type="SUPFAM" id="SSF161098">
    <property type="entry name" value="MetI-like"/>
    <property type="match status" value="1"/>
</dbReference>
<evidence type="ECO:0000256" key="6">
    <source>
        <dbReference type="ARBA" id="ARBA00022989"/>
    </source>
</evidence>
<evidence type="ECO:0000256" key="4">
    <source>
        <dbReference type="ARBA" id="ARBA00022692"/>
    </source>
</evidence>
<feature type="transmembrane region" description="Helical" evidence="8">
    <location>
        <begin position="51"/>
        <end position="77"/>
    </location>
</feature>
<dbReference type="PANTHER" id="PTHR30614">
    <property type="entry name" value="MEMBRANE COMPONENT OF AMINO ACID ABC TRANSPORTER"/>
    <property type="match status" value="1"/>
</dbReference>
<dbReference type="Pfam" id="PF00528">
    <property type="entry name" value="BPD_transp_1"/>
    <property type="match status" value="1"/>
</dbReference>
<keyword evidence="4 8" id="KW-0812">Transmembrane</keyword>
<evidence type="ECO:0000256" key="1">
    <source>
        <dbReference type="ARBA" id="ARBA00004651"/>
    </source>
</evidence>
<organism evidence="10 11">
    <name type="scientific">Clostridium scindens (strain JCM 10418 / VPI 12708)</name>
    <dbReference type="NCBI Taxonomy" id="29347"/>
    <lineage>
        <taxon>Bacteria</taxon>
        <taxon>Bacillati</taxon>
        <taxon>Bacillota</taxon>
        <taxon>Clostridia</taxon>
        <taxon>Lachnospirales</taxon>
        <taxon>Lachnospiraceae</taxon>
    </lineage>
</organism>
<proteinExistence type="inferred from homology"/>
<evidence type="ECO:0000256" key="8">
    <source>
        <dbReference type="RuleBase" id="RU363032"/>
    </source>
</evidence>
<dbReference type="GO" id="GO:0043190">
    <property type="term" value="C:ATP-binding cassette (ABC) transporter complex"/>
    <property type="evidence" value="ECO:0007669"/>
    <property type="project" value="InterPro"/>
</dbReference>
<dbReference type="GO" id="GO:0015184">
    <property type="term" value="F:L-cystine transmembrane transporter activity"/>
    <property type="evidence" value="ECO:0007669"/>
    <property type="project" value="TreeGrafter"/>
</dbReference>
<dbReference type="AlphaFoldDB" id="A0A844FDB8"/>